<dbReference type="EMBL" id="MU001709">
    <property type="protein sequence ID" value="KAF2452428.1"/>
    <property type="molecule type" value="Genomic_DNA"/>
</dbReference>
<feature type="compositionally biased region" description="Acidic residues" evidence="1">
    <location>
        <begin position="99"/>
        <end position="113"/>
    </location>
</feature>
<protein>
    <submittedName>
        <fullName evidence="2">Uncharacterized protein</fullName>
    </submittedName>
</protein>
<dbReference type="AlphaFoldDB" id="A0A6A6NL91"/>
<feature type="compositionally biased region" description="Polar residues" evidence="1">
    <location>
        <begin position="1"/>
        <end position="16"/>
    </location>
</feature>
<feature type="region of interest" description="Disordered" evidence="1">
    <location>
        <begin position="1"/>
        <end position="193"/>
    </location>
</feature>
<evidence type="ECO:0000313" key="2">
    <source>
        <dbReference type="EMBL" id="KAF2452428.1"/>
    </source>
</evidence>
<evidence type="ECO:0000256" key="1">
    <source>
        <dbReference type="SAM" id="MobiDB-lite"/>
    </source>
</evidence>
<keyword evidence="3" id="KW-1185">Reference proteome</keyword>
<feature type="compositionally biased region" description="Acidic residues" evidence="1">
    <location>
        <begin position="168"/>
        <end position="179"/>
    </location>
</feature>
<organism evidence="2 3">
    <name type="scientific">Lineolata rhizophorae</name>
    <dbReference type="NCBI Taxonomy" id="578093"/>
    <lineage>
        <taxon>Eukaryota</taxon>
        <taxon>Fungi</taxon>
        <taxon>Dikarya</taxon>
        <taxon>Ascomycota</taxon>
        <taxon>Pezizomycotina</taxon>
        <taxon>Dothideomycetes</taxon>
        <taxon>Dothideomycetes incertae sedis</taxon>
        <taxon>Lineolatales</taxon>
        <taxon>Lineolataceae</taxon>
        <taxon>Lineolata</taxon>
    </lineage>
</organism>
<proteinExistence type="predicted"/>
<reference evidence="2" key="1">
    <citation type="journal article" date="2020" name="Stud. Mycol.">
        <title>101 Dothideomycetes genomes: a test case for predicting lifestyles and emergence of pathogens.</title>
        <authorList>
            <person name="Haridas S."/>
            <person name="Albert R."/>
            <person name="Binder M."/>
            <person name="Bloem J."/>
            <person name="Labutti K."/>
            <person name="Salamov A."/>
            <person name="Andreopoulos B."/>
            <person name="Baker S."/>
            <person name="Barry K."/>
            <person name="Bills G."/>
            <person name="Bluhm B."/>
            <person name="Cannon C."/>
            <person name="Castanera R."/>
            <person name="Culley D."/>
            <person name="Daum C."/>
            <person name="Ezra D."/>
            <person name="Gonzalez J."/>
            <person name="Henrissat B."/>
            <person name="Kuo A."/>
            <person name="Liang C."/>
            <person name="Lipzen A."/>
            <person name="Lutzoni F."/>
            <person name="Magnuson J."/>
            <person name="Mondo S."/>
            <person name="Nolan M."/>
            <person name="Ohm R."/>
            <person name="Pangilinan J."/>
            <person name="Park H.-J."/>
            <person name="Ramirez L."/>
            <person name="Alfaro M."/>
            <person name="Sun H."/>
            <person name="Tritt A."/>
            <person name="Yoshinaga Y."/>
            <person name="Zwiers L.-H."/>
            <person name="Turgeon B."/>
            <person name="Goodwin S."/>
            <person name="Spatafora J."/>
            <person name="Crous P."/>
            <person name="Grigoriev I."/>
        </authorList>
    </citation>
    <scope>NUCLEOTIDE SEQUENCE</scope>
    <source>
        <strain evidence="2">ATCC 16933</strain>
    </source>
</reference>
<accession>A0A6A6NL91</accession>
<evidence type="ECO:0000313" key="3">
    <source>
        <dbReference type="Proteomes" id="UP000799766"/>
    </source>
</evidence>
<sequence length="193" mass="20016">MKADTANTIFPVQSTNVPPPLAIRPSRARRQFAARLAQRKREQSGLEDTSDAHGGQAFSAIANPSGGLGGGAAGPGNAEALRDVEVAISEVSVGSSSSDSDDEDDVGDVEPADEGVRRQHQQGLRGGAEGAPVHEEAQQLGNVARRSSGEGPARFSGLFISEGREGESSGEDDEDDDEGIFASSNFHAFATNL</sequence>
<gene>
    <name evidence="2" type="ORF">BDY21DRAFT_367768</name>
</gene>
<feature type="compositionally biased region" description="Low complexity" evidence="1">
    <location>
        <begin position="86"/>
        <end position="98"/>
    </location>
</feature>
<dbReference type="Proteomes" id="UP000799766">
    <property type="component" value="Unassembled WGS sequence"/>
</dbReference>
<feature type="compositionally biased region" description="Polar residues" evidence="1">
    <location>
        <begin position="182"/>
        <end position="193"/>
    </location>
</feature>
<name>A0A6A6NL91_9PEZI</name>